<name>A0A0N9I059_9PSEU</name>
<dbReference type="EMBL" id="CP012752">
    <property type="protein sequence ID" value="ALG08030.1"/>
    <property type="molecule type" value="Genomic_DNA"/>
</dbReference>
<reference evidence="2 3" key="1">
    <citation type="submission" date="2015-07" db="EMBL/GenBank/DDBJ databases">
        <title>Genome sequencing of Kibdelosporangium phytohabitans.</title>
        <authorList>
            <person name="Qin S."/>
            <person name="Xing K."/>
        </authorList>
    </citation>
    <scope>NUCLEOTIDE SEQUENCE [LARGE SCALE GENOMIC DNA]</scope>
    <source>
        <strain evidence="2 3">KLBMP1111</strain>
    </source>
</reference>
<evidence type="ECO:0000313" key="3">
    <source>
        <dbReference type="Proteomes" id="UP000063699"/>
    </source>
</evidence>
<accession>A0A0N9I059</accession>
<evidence type="ECO:0000313" key="2">
    <source>
        <dbReference type="EMBL" id="ALG08030.1"/>
    </source>
</evidence>
<dbReference type="InterPro" id="IPR058711">
    <property type="entry name" value="SCO6045-like_C"/>
</dbReference>
<gene>
    <name evidence="2" type="ORF">AOZ06_14875</name>
</gene>
<dbReference type="Pfam" id="PF26136">
    <property type="entry name" value="SCO6045_C"/>
    <property type="match status" value="1"/>
</dbReference>
<dbReference type="STRING" id="860235.AOZ06_14875"/>
<dbReference type="KEGG" id="kphy:AOZ06_14875"/>
<keyword evidence="3" id="KW-1185">Reference proteome</keyword>
<evidence type="ECO:0000259" key="1">
    <source>
        <dbReference type="Pfam" id="PF26136"/>
    </source>
</evidence>
<feature type="domain" description="SCO6045-like C-terminal" evidence="1">
    <location>
        <begin position="10"/>
        <end position="97"/>
    </location>
</feature>
<organism evidence="2 3">
    <name type="scientific">Kibdelosporangium phytohabitans</name>
    <dbReference type="NCBI Taxonomy" id="860235"/>
    <lineage>
        <taxon>Bacteria</taxon>
        <taxon>Bacillati</taxon>
        <taxon>Actinomycetota</taxon>
        <taxon>Actinomycetes</taxon>
        <taxon>Pseudonocardiales</taxon>
        <taxon>Pseudonocardiaceae</taxon>
        <taxon>Kibdelosporangium</taxon>
    </lineage>
</organism>
<dbReference type="RefSeq" id="WP_054289937.1">
    <property type="nucleotide sequence ID" value="NZ_CP012752.1"/>
</dbReference>
<protein>
    <recommendedName>
        <fullName evidence="1">SCO6045-like C-terminal domain-containing protein</fullName>
    </recommendedName>
</protein>
<dbReference type="Proteomes" id="UP000063699">
    <property type="component" value="Chromosome"/>
</dbReference>
<sequence>MTQPQRDRLAGQQTELLRALLAGGPPPRGFDPQRLEVEARALRSKRRRIVAMIQPDVCADLEDRFGPLFTEYAEAHPRTVGSRAREDAAAFVEWLREHEHLPRVKWWRRRATKSP</sequence>
<dbReference type="OrthoDB" id="5382443at2"/>
<dbReference type="AlphaFoldDB" id="A0A0N9I059"/>
<proteinExistence type="predicted"/>